<feature type="compositionally biased region" description="Basic and acidic residues" evidence="1">
    <location>
        <begin position="62"/>
        <end position="71"/>
    </location>
</feature>
<protein>
    <submittedName>
        <fullName evidence="2">Uncharacterized protein</fullName>
    </submittedName>
</protein>
<evidence type="ECO:0000313" key="3">
    <source>
        <dbReference type="Proteomes" id="UP001160390"/>
    </source>
</evidence>
<comment type="caution">
    <text evidence="2">The sequence shown here is derived from an EMBL/GenBank/DDBJ whole genome shotgun (WGS) entry which is preliminary data.</text>
</comment>
<evidence type="ECO:0000256" key="1">
    <source>
        <dbReference type="SAM" id="MobiDB-lite"/>
    </source>
</evidence>
<feature type="compositionally biased region" description="Low complexity" evidence="1">
    <location>
        <begin position="121"/>
        <end position="130"/>
    </location>
</feature>
<proteinExistence type="predicted"/>
<dbReference type="EMBL" id="CABFNP030000713">
    <property type="protein sequence ID" value="CAI6081933.1"/>
    <property type="molecule type" value="Genomic_DNA"/>
</dbReference>
<dbReference type="Proteomes" id="UP001160390">
    <property type="component" value="Unassembled WGS sequence"/>
</dbReference>
<name>A0AA35PZ13_9HYPO</name>
<sequence>VPHASFGATLQGVSPCRRVWQFGGLRYASLPRRLVNPEPPPALTGAVDCTTFGQEKLSGPQHDAHAAESEPRSTCTNRGLLASSDSSHVDANGDDTETIHVAPQTEDPATPAPDEVEEEPPQTTDQPMTTDMDTLASASILQAQSEGLDYHSTADNAQQARPGQSGRTQQIASPPTYSHAAQNVSFLAGAPFPYDGQSLMGFVHMDPGFGTDSGGHNIADGAGARAGDADIQFPQSLEYLNFMDFSADMNLGDTAPSSSGSTLDPADSIPAERFAQVGRLWPNQSLKCMTDDEATRLWADVVAYKGDNILTDLTITAVSPVPSVSRESGSSWSLDDDRRLDLIRELTQDLSGFEGTADRFPPTRLLNLGLDCLQHEIMTRLIVSQANAVAQVAGLFALRTSSASIDDLLRQYKTKRTLHAEAANANPEAYSKVLASYEGGKMLSRGLTTIYTSSAQFFRFKNPNSVAMWHLLNLQLFAKMDTLELAAGRKGADGAHEALRAIAAWSQTWHARRACLHAGAIYTAMSRRRQKDGTMFHSEASIFSAALVLGLYVFMMGPSCDGSKGCGVSTPAEPYEFLNHVDWSKLGSAIGDDPVALPDDMVSENAATRFVRLGGAVSFSGVICDGGYNASKMILLEFASLLEEVGKWKFKGSVHILRIMSDSLIEFDSGELM</sequence>
<evidence type="ECO:0000313" key="2">
    <source>
        <dbReference type="EMBL" id="CAI6081933.1"/>
    </source>
</evidence>
<feature type="region of interest" description="Disordered" evidence="1">
    <location>
        <begin position="153"/>
        <end position="177"/>
    </location>
</feature>
<reference evidence="2" key="1">
    <citation type="submission" date="2023-01" db="EMBL/GenBank/DDBJ databases">
        <authorList>
            <person name="Piombo E."/>
        </authorList>
    </citation>
    <scope>NUCLEOTIDE SEQUENCE</scope>
</reference>
<organism evidence="2 3">
    <name type="scientific">Clonostachys chloroleuca</name>
    <dbReference type="NCBI Taxonomy" id="1926264"/>
    <lineage>
        <taxon>Eukaryota</taxon>
        <taxon>Fungi</taxon>
        <taxon>Dikarya</taxon>
        <taxon>Ascomycota</taxon>
        <taxon>Pezizomycotina</taxon>
        <taxon>Sordariomycetes</taxon>
        <taxon>Hypocreomycetidae</taxon>
        <taxon>Hypocreales</taxon>
        <taxon>Bionectriaceae</taxon>
        <taxon>Clonostachys</taxon>
    </lineage>
</organism>
<gene>
    <name evidence="2" type="ORF">CCHLO57077_00017807</name>
</gene>
<keyword evidence="3" id="KW-1185">Reference proteome</keyword>
<feature type="region of interest" description="Disordered" evidence="1">
    <location>
        <begin position="53"/>
        <end position="130"/>
    </location>
</feature>
<feature type="non-terminal residue" evidence="2">
    <location>
        <position position="1"/>
    </location>
</feature>
<dbReference type="AlphaFoldDB" id="A0AA35PZ13"/>
<accession>A0AA35PZ13</accession>